<dbReference type="SMART" id="SM00368">
    <property type="entry name" value="LRR_RI"/>
    <property type="match status" value="4"/>
</dbReference>
<evidence type="ECO:0000256" key="9">
    <source>
        <dbReference type="ARBA" id="ARBA00022741"/>
    </source>
</evidence>
<dbReference type="Pfam" id="PF13516">
    <property type="entry name" value="LRR_6"/>
    <property type="match status" value="2"/>
</dbReference>
<dbReference type="AlphaFoldDB" id="A0AAD7R393"/>
<evidence type="ECO:0000259" key="17">
    <source>
        <dbReference type="PROSITE" id="PS50209"/>
    </source>
</evidence>
<organism evidence="18 19">
    <name type="scientific">Aldrovandia affinis</name>
    <dbReference type="NCBI Taxonomy" id="143900"/>
    <lineage>
        <taxon>Eukaryota</taxon>
        <taxon>Metazoa</taxon>
        <taxon>Chordata</taxon>
        <taxon>Craniata</taxon>
        <taxon>Vertebrata</taxon>
        <taxon>Euteleostomi</taxon>
        <taxon>Actinopterygii</taxon>
        <taxon>Neopterygii</taxon>
        <taxon>Teleostei</taxon>
        <taxon>Notacanthiformes</taxon>
        <taxon>Halosauridae</taxon>
        <taxon>Aldrovandia</taxon>
    </lineage>
</organism>
<keyword evidence="13" id="KW-0472">Membrane</keyword>
<dbReference type="InterPro" id="IPR041075">
    <property type="entry name" value="NOD1/2_WH"/>
</dbReference>
<dbReference type="Proteomes" id="UP001221898">
    <property type="component" value="Unassembled WGS sequence"/>
</dbReference>
<evidence type="ECO:0000313" key="18">
    <source>
        <dbReference type="EMBL" id="KAJ8353063.1"/>
    </source>
</evidence>
<comment type="caution">
    <text evidence="18">The sequence shown here is derived from an EMBL/GenBank/DDBJ whole genome shotgun (WGS) entry which is preliminary data.</text>
</comment>
<sequence length="758" mass="85260">MAAMGDPEEKASTHSYMVDGKHFVDENQVKLIERVKLVKPILDHLLQKKMLGSEMYENIAVKKTSYEQMRCLLHNVIFPGSNEVKDEFCRILEEKESNLMRELRGLKYNQVSLQESAESGETPGARKPYQVKNKVKQNVKGKVEWTLQGHAKLEKEGNKTSLNSFFTEIYIIKGGNAGLNFIKDDQYSLRGLIDYFHPEMEGFDFENYKVLFIFDGLDESRLPLEFNSKKLCVGTEPTSVSTLLVNLIKGNLLPSALIWITSRPAASSQIHPDWIDQVTEVRGFKDPQKEEYFRKRIGDQNLAGRIISHVKSSRSLYIMCHIPIFCWIAASVLETMLGKADSEDLPTSLTHMYTCFILTLTTFFSQKYAINRGRKEAQALSEADREFILKLGELAFQQLETGNLIFYEDDLKRLDIDVSAASVQSGVCTEIFKVDVASKLREGKVFSFIHLSVQEYMAALYVFYSFSTNNTNLLDQRPVGWFTRLFKPTLFDLHKEAVDQALQSQTGHLDLFLRFLLGLSLDSNQSWLKGLLSQTRSRPQSTVKTVQYIKKKIGKGQSSEKSINLFHCLNELNDTSLVKEIQNYLSSGRIGDEELNPAQLSALVFVLLVSEEDLDEFDLSKYSRSDDGLLRLLPVLKVSKIAKLWGCKLTEGCCGALASALSSNSSHLRELNLGLNPLHDSGVKLLSAALESPHCKLEKLGLEECELTEGCCGALASALSSNSSHLRELNLSRNPLQDSGVKLLSAALESPHCKLEKL</sequence>
<evidence type="ECO:0000256" key="10">
    <source>
        <dbReference type="ARBA" id="ARBA00022840"/>
    </source>
</evidence>
<dbReference type="Gene3D" id="3.80.10.10">
    <property type="entry name" value="Ribonuclease Inhibitor"/>
    <property type="match status" value="1"/>
</dbReference>
<evidence type="ECO:0000256" key="4">
    <source>
        <dbReference type="ARBA" id="ARBA00022475"/>
    </source>
</evidence>
<dbReference type="Gene3D" id="1.10.533.10">
    <property type="entry name" value="Death Domain, Fas"/>
    <property type="match status" value="1"/>
</dbReference>
<keyword evidence="15" id="KW-0449">Lipoprotein</keyword>
<dbReference type="GO" id="GO:0005524">
    <property type="term" value="F:ATP binding"/>
    <property type="evidence" value="ECO:0007669"/>
    <property type="project" value="UniProtKB-KW"/>
</dbReference>
<evidence type="ECO:0000256" key="3">
    <source>
        <dbReference type="ARBA" id="ARBA00004496"/>
    </source>
</evidence>
<proteinExistence type="inferred from homology"/>
<dbReference type="InterPro" id="IPR027417">
    <property type="entry name" value="P-loop_NTPase"/>
</dbReference>
<evidence type="ECO:0000256" key="1">
    <source>
        <dbReference type="ARBA" id="ARBA00004187"/>
    </source>
</evidence>
<dbReference type="PANTHER" id="PTHR24106">
    <property type="entry name" value="NACHT, LRR AND CARD DOMAINS-CONTAINING"/>
    <property type="match status" value="1"/>
</dbReference>
<keyword evidence="6" id="KW-0399">Innate immunity</keyword>
<evidence type="ECO:0000256" key="2">
    <source>
        <dbReference type="ARBA" id="ARBA00004193"/>
    </source>
</evidence>
<protein>
    <recommendedName>
        <fullName evidence="17">CARD domain-containing protein</fullName>
    </recommendedName>
</protein>
<dbReference type="Pfam" id="PF00619">
    <property type="entry name" value="CARD"/>
    <property type="match status" value="1"/>
</dbReference>
<dbReference type="InterPro" id="IPR001315">
    <property type="entry name" value="CARD"/>
</dbReference>
<keyword evidence="4" id="KW-1003">Cell membrane</keyword>
<evidence type="ECO:0000256" key="11">
    <source>
        <dbReference type="ARBA" id="ARBA00022843"/>
    </source>
</evidence>
<dbReference type="InterPro" id="IPR032675">
    <property type="entry name" value="LRR_dom_sf"/>
</dbReference>
<dbReference type="SUPFAM" id="SSF47986">
    <property type="entry name" value="DEATH domain"/>
    <property type="match status" value="1"/>
</dbReference>
<keyword evidence="8" id="KW-0677">Repeat</keyword>
<evidence type="ECO:0000256" key="14">
    <source>
        <dbReference type="ARBA" id="ARBA00023139"/>
    </source>
</evidence>
<keyword evidence="12" id="KW-0391">Immunity</keyword>
<dbReference type="Pfam" id="PF17779">
    <property type="entry name" value="WHD_NOD2"/>
    <property type="match status" value="1"/>
</dbReference>
<name>A0AAD7R393_9TELE</name>
<evidence type="ECO:0000256" key="13">
    <source>
        <dbReference type="ARBA" id="ARBA00023136"/>
    </source>
</evidence>
<feature type="non-terminal residue" evidence="18">
    <location>
        <position position="1"/>
    </location>
</feature>
<keyword evidence="10" id="KW-0067">ATP-binding</keyword>
<dbReference type="Gene3D" id="3.40.50.300">
    <property type="entry name" value="P-loop containing nucleotide triphosphate hydrolases"/>
    <property type="match status" value="1"/>
</dbReference>
<dbReference type="InterPro" id="IPR041267">
    <property type="entry name" value="NLRP_HD2"/>
</dbReference>
<dbReference type="GO" id="GO:0016323">
    <property type="term" value="C:basolateral plasma membrane"/>
    <property type="evidence" value="ECO:0007669"/>
    <property type="project" value="UniProtKB-SubCell"/>
</dbReference>
<evidence type="ECO:0000256" key="16">
    <source>
        <dbReference type="ARBA" id="ARBA00038296"/>
    </source>
</evidence>
<evidence type="ECO:0000256" key="7">
    <source>
        <dbReference type="ARBA" id="ARBA00022614"/>
    </source>
</evidence>
<dbReference type="SUPFAM" id="SSF52047">
    <property type="entry name" value="RNI-like"/>
    <property type="match status" value="1"/>
</dbReference>
<dbReference type="GO" id="GO:0042981">
    <property type="term" value="P:regulation of apoptotic process"/>
    <property type="evidence" value="ECO:0007669"/>
    <property type="project" value="InterPro"/>
</dbReference>
<dbReference type="Pfam" id="PF17776">
    <property type="entry name" value="NLRC4_HD2"/>
    <property type="match status" value="1"/>
</dbReference>
<dbReference type="InterPro" id="IPR011029">
    <property type="entry name" value="DEATH-like_dom_sf"/>
</dbReference>
<keyword evidence="14" id="KW-0564">Palmitate</keyword>
<evidence type="ECO:0000256" key="5">
    <source>
        <dbReference type="ARBA" id="ARBA00022490"/>
    </source>
</evidence>
<keyword evidence="19" id="KW-1185">Reference proteome</keyword>
<comment type="subcellular location">
    <subcellularLocation>
        <location evidence="1">Basolateral cell membrane</location>
    </subcellularLocation>
    <subcellularLocation>
        <location evidence="2">Cell membrane</location>
        <topology evidence="2">Lipid-anchor</topology>
    </subcellularLocation>
    <subcellularLocation>
        <location evidence="3">Cytoplasm</location>
    </subcellularLocation>
</comment>
<evidence type="ECO:0000256" key="8">
    <source>
        <dbReference type="ARBA" id="ARBA00022737"/>
    </source>
</evidence>
<dbReference type="InterPro" id="IPR051261">
    <property type="entry name" value="NLR"/>
</dbReference>
<feature type="domain" description="CARD" evidence="17">
    <location>
        <begin position="21"/>
        <end position="107"/>
    </location>
</feature>
<evidence type="ECO:0000256" key="12">
    <source>
        <dbReference type="ARBA" id="ARBA00022859"/>
    </source>
</evidence>
<gene>
    <name evidence="18" type="ORF">AAFF_G00112700</name>
</gene>
<comment type="similarity">
    <text evidence="16">Belongs to the NOD1-NOD2 family.</text>
</comment>
<keyword evidence="5" id="KW-0963">Cytoplasm</keyword>
<evidence type="ECO:0000256" key="6">
    <source>
        <dbReference type="ARBA" id="ARBA00022588"/>
    </source>
</evidence>
<reference evidence="18" key="1">
    <citation type="journal article" date="2023" name="Science">
        <title>Genome structures resolve the early diversification of teleost fishes.</title>
        <authorList>
            <person name="Parey E."/>
            <person name="Louis A."/>
            <person name="Montfort J."/>
            <person name="Bouchez O."/>
            <person name="Roques C."/>
            <person name="Iampietro C."/>
            <person name="Lluch J."/>
            <person name="Castinel A."/>
            <person name="Donnadieu C."/>
            <person name="Desvignes T."/>
            <person name="Floi Bucao C."/>
            <person name="Jouanno E."/>
            <person name="Wen M."/>
            <person name="Mejri S."/>
            <person name="Dirks R."/>
            <person name="Jansen H."/>
            <person name="Henkel C."/>
            <person name="Chen W.J."/>
            <person name="Zahm M."/>
            <person name="Cabau C."/>
            <person name="Klopp C."/>
            <person name="Thompson A.W."/>
            <person name="Robinson-Rechavi M."/>
            <person name="Braasch I."/>
            <person name="Lecointre G."/>
            <person name="Bobe J."/>
            <person name="Postlethwait J.H."/>
            <person name="Berthelot C."/>
            <person name="Roest Crollius H."/>
            <person name="Guiguen Y."/>
        </authorList>
    </citation>
    <scope>NUCLEOTIDE SEQUENCE</scope>
    <source>
        <strain evidence="18">NC1722</strain>
    </source>
</reference>
<dbReference type="InterPro" id="IPR001611">
    <property type="entry name" value="Leu-rich_rpt"/>
</dbReference>
<keyword evidence="9" id="KW-0547">Nucleotide-binding</keyword>
<dbReference type="GO" id="GO:0045087">
    <property type="term" value="P:innate immune response"/>
    <property type="evidence" value="ECO:0007669"/>
    <property type="project" value="UniProtKB-KW"/>
</dbReference>
<dbReference type="InterPro" id="IPR007111">
    <property type="entry name" value="NACHT_NTPase"/>
</dbReference>
<keyword evidence="11" id="KW-0832">Ubl conjugation</keyword>
<dbReference type="GO" id="GO:0005737">
    <property type="term" value="C:cytoplasm"/>
    <property type="evidence" value="ECO:0007669"/>
    <property type="project" value="UniProtKB-SubCell"/>
</dbReference>
<keyword evidence="7" id="KW-0433">Leucine-rich repeat</keyword>
<dbReference type="PROSITE" id="PS50209">
    <property type="entry name" value="CARD"/>
    <property type="match status" value="1"/>
</dbReference>
<evidence type="ECO:0000313" key="19">
    <source>
        <dbReference type="Proteomes" id="UP001221898"/>
    </source>
</evidence>
<dbReference type="EMBL" id="JAINUG010001763">
    <property type="protein sequence ID" value="KAJ8353063.1"/>
    <property type="molecule type" value="Genomic_DNA"/>
</dbReference>
<dbReference type="Pfam" id="PF05729">
    <property type="entry name" value="NACHT"/>
    <property type="match status" value="1"/>
</dbReference>
<accession>A0AAD7R393</accession>
<evidence type="ECO:0000256" key="15">
    <source>
        <dbReference type="ARBA" id="ARBA00023288"/>
    </source>
</evidence>